<dbReference type="PIRSF" id="PIRSF035905">
    <property type="entry name" value="UCP035905_mp"/>
    <property type="match status" value="1"/>
</dbReference>
<keyword evidence="2" id="KW-0812">Transmembrane</keyword>
<evidence type="ECO:0000313" key="4">
    <source>
        <dbReference type="Proteomes" id="UP000000466"/>
    </source>
</evidence>
<feature type="transmembrane region" description="Helical" evidence="2">
    <location>
        <begin position="473"/>
        <end position="490"/>
    </location>
</feature>
<feature type="transmembrane region" description="Helical" evidence="2">
    <location>
        <begin position="115"/>
        <end position="135"/>
    </location>
</feature>
<dbReference type="EMBL" id="CP003746">
    <property type="protein sequence ID" value="AFU98106.1"/>
    <property type="molecule type" value="Genomic_DNA"/>
</dbReference>
<feature type="transmembrane region" description="Helical" evidence="2">
    <location>
        <begin position="502"/>
        <end position="522"/>
    </location>
</feature>
<reference evidence="3 4" key="1">
    <citation type="journal article" date="2013" name="Genome Announc.">
        <title>Complete genome sequence of Simiduia agarivorans SA1(T), a marine bacterium able to degrade a variety of polysaccharides.</title>
        <authorList>
            <person name="Lin S.Y."/>
            <person name="Shieh W.Y."/>
            <person name="Chen J.S."/>
            <person name="Tang S.L."/>
        </authorList>
    </citation>
    <scope>NUCLEOTIDE SEQUENCE [LARGE SCALE GENOMIC DNA]</scope>
    <source>
        <strain evidence="4">DSM 21679 / JCM 13881 / BCRC 17597 / SA1</strain>
    </source>
</reference>
<feature type="transmembrane region" description="Helical" evidence="2">
    <location>
        <begin position="447"/>
        <end position="467"/>
    </location>
</feature>
<protein>
    <submittedName>
        <fullName evidence="3">Uncharacterized protein</fullName>
    </submittedName>
</protein>
<dbReference type="OrthoDB" id="5422830at2"/>
<feature type="transmembrane region" description="Helical" evidence="2">
    <location>
        <begin position="147"/>
        <end position="166"/>
    </location>
</feature>
<feature type="transmembrane region" description="Helical" evidence="2">
    <location>
        <begin position="298"/>
        <end position="316"/>
    </location>
</feature>
<dbReference type="InterPro" id="IPR019286">
    <property type="entry name" value="DUF2339_TM"/>
</dbReference>
<feature type="transmembrane region" description="Helical" evidence="2">
    <location>
        <begin position="6"/>
        <end position="27"/>
    </location>
</feature>
<accession>K4KGJ0</accession>
<feature type="transmembrane region" description="Helical" evidence="2">
    <location>
        <begin position="579"/>
        <end position="598"/>
    </location>
</feature>
<organism evidence="3 4">
    <name type="scientific">Simiduia agarivorans (strain DSM 21679 / JCM 13881 / BCRC 17597 / SA1)</name>
    <dbReference type="NCBI Taxonomy" id="1117647"/>
    <lineage>
        <taxon>Bacteria</taxon>
        <taxon>Pseudomonadati</taxon>
        <taxon>Pseudomonadota</taxon>
        <taxon>Gammaproteobacteria</taxon>
        <taxon>Cellvibrionales</taxon>
        <taxon>Cellvibrionaceae</taxon>
        <taxon>Simiduia</taxon>
    </lineage>
</organism>
<feature type="transmembrane region" description="Helical" evidence="2">
    <location>
        <begin position="273"/>
        <end position="292"/>
    </location>
</feature>
<dbReference type="HOGENOM" id="CLU_013837_0_0_6"/>
<feature type="transmembrane region" description="Helical" evidence="2">
    <location>
        <begin position="359"/>
        <end position="376"/>
    </location>
</feature>
<feature type="region of interest" description="Disordered" evidence="1">
    <location>
        <begin position="44"/>
        <end position="67"/>
    </location>
</feature>
<evidence type="ECO:0000256" key="2">
    <source>
        <dbReference type="SAM" id="Phobius"/>
    </source>
</evidence>
<evidence type="ECO:0000256" key="1">
    <source>
        <dbReference type="SAM" id="MobiDB-lite"/>
    </source>
</evidence>
<dbReference type="PANTHER" id="PTHR38434:SF1">
    <property type="entry name" value="BLL2549 PROTEIN"/>
    <property type="match status" value="1"/>
</dbReference>
<feature type="transmembrane region" description="Helical" evidence="2">
    <location>
        <begin position="336"/>
        <end position="353"/>
    </location>
</feature>
<feature type="transmembrane region" description="Helical" evidence="2">
    <location>
        <begin position="528"/>
        <end position="544"/>
    </location>
</feature>
<dbReference type="STRING" id="1117647.M5M_04495"/>
<dbReference type="Pfam" id="PF10101">
    <property type="entry name" value="DUF2339"/>
    <property type="match status" value="1"/>
</dbReference>
<dbReference type="eggNOG" id="COG5373">
    <property type="taxonomic scope" value="Bacteria"/>
</dbReference>
<sequence>MEVWGLVGFLLIAFALTSMVMGVAAFVQTRELKAEIRALKLQIGPQSKEQSTPESARQTPASSNEVSDTADLTLDLDLDPLPQAKPVDRTAPERVEVVAPASWLDSLVASARTHWMIWLGGACVGLAGIFLARYAVEQGVLGPAARVSAGLLTGLVLHLIALWLRFKRGAHASFAALAGGASITLFAVLLAALHWYQMFSVPVVFVLLALVAIATLWLALLHGPLLAAIGMLGAYSVPALVSTGSGAIHVALVYSLIILAMVLSLYRRVQRDWLWWGAIAGAAFWWLVSLDYPLVNGWRGFYLALVGLASVFIGTLDWKASYQRYWPGPQWYSDKLGLTLALLLLAVTLNSFAEGWYNQFANTLAMPILVLALCGFRRDWGPLVLLAIASVWLPWLLSHGYWDGSRWQLAPLVEPLLVDLQWHLVFSLVLFFSLSAFGLYRYRNCHWRAGTTLMAPLAALSIGYWLLSSDMPTWQWALLGLGIGCLYLGLAPRVLASLRVVALWLFIAGHFGVGVAAAMLLAESGLTLAFAVVMVSVAWVIRRFDAPELAWVFKSLVLLVTVRLSVNPFIVFYDSAPEWLLLSFGLATVACFVASKLFSVLQDLRRWSEIATLHLAMLSVWLFARYCLNGGDPFATRFSAEECVVNVWLFGAMACLYERKALLDSALKRWYSVYSRLQLAIAALHYVVLVLAALDSAAWLVDAISARPVFNLLMPALGAPVALLLLARKLRVVPAAQWPWVTAALSLFLTINFEIRHLWQGSISLVQPTGNGELYSYSIVWLMGAMGLMIGIVWHRQSVLYRTGMVLLSLVIGKIFLWDMAGLEGLWRVASFMGLGFALLALGYLHQRLSDHVKAPDKP</sequence>
<dbReference type="PANTHER" id="PTHR38434">
    <property type="entry name" value="BLL2549 PROTEIN"/>
    <property type="match status" value="1"/>
</dbReference>
<feature type="transmembrane region" description="Helical" evidence="2">
    <location>
        <begin position="826"/>
        <end position="845"/>
    </location>
</feature>
<name>K4KGJ0_SIMAS</name>
<dbReference type="InterPro" id="IPR014600">
    <property type="entry name" value="UCP035905_mem"/>
</dbReference>
<evidence type="ECO:0000313" key="3">
    <source>
        <dbReference type="EMBL" id="AFU98106.1"/>
    </source>
</evidence>
<proteinExistence type="predicted"/>
<feature type="transmembrane region" description="Helical" evidence="2">
    <location>
        <begin position="677"/>
        <end position="700"/>
    </location>
</feature>
<feature type="transmembrane region" description="Helical" evidence="2">
    <location>
        <begin position="775"/>
        <end position="794"/>
    </location>
</feature>
<feature type="transmembrane region" description="Helical" evidence="2">
    <location>
        <begin position="173"/>
        <end position="193"/>
    </location>
</feature>
<keyword evidence="2" id="KW-1133">Transmembrane helix</keyword>
<feature type="transmembrane region" description="Helical" evidence="2">
    <location>
        <begin position="422"/>
        <end position="440"/>
    </location>
</feature>
<feature type="transmembrane region" description="Helical" evidence="2">
    <location>
        <begin position="551"/>
        <end position="573"/>
    </location>
</feature>
<dbReference type="Proteomes" id="UP000000466">
    <property type="component" value="Chromosome"/>
</dbReference>
<gene>
    <name evidence="3" type="ordered locus">M5M_04495</name>
</gene>
<feature type="transmembrane region" description="Helical" evidence="2">
    <location>
        <begin position="225"/>
        <end position="241"/>
    </location>
</feature>
<dbReference type="KEGG" id="saga:M5M_04495"/>
<keyword evidence="2" id="KW-0472">Membrane</keyword>
<feature type="transmembrane region" description="Helical" evidence="2">
    <location>
        <begin position="247"/>
        <end position="266"/>
    </location>
</feature>
<feature type="transmembrane region" description="Helical" evidence="2">
    <location>
        <begin position="706"/>
        <end position="726"/>
    </location>
</feature>
<feature type="transmembrane region" description="Helical" evidence="2">
    <location>
        <begin position="199"/>
        <end position="218"/>
    </location>
</feature>
<feature type="transmembrane region" description="Helical" evidence="2">
    <location>
        <begin position="738"/>
        <end position="755"/>
    </location>
</feature>
<dbReference type="AlphaFoldDB" id="K4KGJ0"/>
<keyword evidence="4" id="KW-1185">Reference proteome</keyword>
<feature type="transmembrane region" description="Helical" evidence="2">
    <location>
        <begin position="799"/>
        <end position="820"/>
    </location>
</feature>
<feature type="transmembrane region" description="Helical" evidence="2">
    <location>
        <begin position="383"/>
        <end position="402"/>
    </location>
</feature>
<dbReference type="RefSeq" id="WP_015046279.1">
    <property type="nucleotide sequence ID" value="NC_018868.3"/>
</dbReference>